<evidence type="ECO:0000256" key="2">
    <source>
        <dbReference type="ARBA" id="ARBA00022490"/>
    </source>
</evidence>
<sequence length="580" mass="63095">MEPVRVVVRIRPLNDRERAHGLQPAVRAVDATTVQIASNNGDDTTSSSARRFTLDRVFDPFCPQEAVFAESGVRQLVDYAMDGYSSTVFAYGQTGSGKTFTMSGGDEAQLGVGAQRSPASRPVIEHRRRLQDGRGTPTPFSGVIPRSLAYLIDRIDALSATATFSVQASFLEIYNEVPRDLLRPSATGLYVRWAHDGGFFVENQVVVDCQSPGDLMAVFAEGHRNRHVAAHILNSDSSRSHCILTVYIKASAHDGGRTTSGKVSFVDLAGSERLRETQSSGGQMLRETSSINRSLFLLGKVIAALGARQASPAKSHVPYRDSLLTKLLMDSLGGTGRTVMIACVSPSSKHAKETFSTLSYAARTKRIQNRPAKRGEQHPGRASALALQERAHRLEAEVAHLRQLLARHGIGADGSTTVDRTPAAAAVDDAHGETHRRRPPDRLPPLPAVAPRLIAPPQVAKTIGMQIRGLLQENVGLQDARQEQSKQYEEVVRENQRLQEKIRNLERIFIDDHRHDAMTFVGLRPATHDRRAAEADPEPAQGGAPSMAELLALRRSNLQLRAELEAARAATGATSGRGPV</sequence>
<dbReference type="InterPro" id="IPR019821">
    <property type="entry name" value="Kinesin_motor_CS"/>
</dbReference>
<evidence type="ECO:0000313" key="11">
    <source>
        <dbReference type="EMBL" id="SPR01664.1"/>
    </source>
</evidence>
<keyword evidence="4 6" id="KW-0067">ATP-binding</keyword>
<dbReference type="AlphaFoldDB" id="A0A3P3YNI4"/>
<protein>
    <recommendedName>
        <fullName evidence="7">Kinesin-like protein</fullName>
    </recommendedName>
</protein>
<evidence type="ECO:0000256" key="6">
    <source>
        <dbReference type="PROSITE-ProRule" id="PRU00283"/>
    </source>
</evidence>
<comment type="subcellular location">
    <subcellularLocation>
        <location evidence="1">Cytoplasm</location>
    </subcellularLocation>
</comment>
<evidence type="ECO:0000259" key="10">
    <source>
        <dbReference type="PROSITE" id="PS50067"/>
    </source>
</evidence>
<dbReference type="Proteomes" id="UP000290189">
    <property type="component" value="Unassembled WGS sequence"/>
</dbReference>
<dbReference type="GO" id="GO:0005875">
    <property type="term" value="C:microtubule associated complex"/>
    <property type="evidence" value="ECO:0007669"/>
    <property type="project" value="TreeGrafter"/>
</dbReference>
<dbReference type="InterPro" id="IPR027640">
    <property type="entry name" value="Kinesin-like_fam"/>
</dbReference>
<dbReference type="Gene3D" id="3.40.850.10">
    <property type="entry name" value="Kinesin motor domain"/>
    <property type="match status" value="1"/>
</dbReference>
<dbReference type="GO" id="GO:0003777">
    <property type="term" value="F:microtubule motor activity"/>
    <property type="evidence" value="ECO:0007669"/>
    <property type="project" value="InterPro"/>
</dbReference>
<dbReference type="PANTHER" id="PTHR47969">
    <property type="entry name" value="CHROMOSOME-ASSOCIATED KINESIN KIF4A-RELATED"/>
    <property type="match status" value="1"/>
</dbReference>
<dbReference type="PROSITE" id="PS00411">
    <property type="entry name" value="KINESIN_MOTOR_1"/>
    <property type="match status" value="1"/>
</dbReference>
<accession>A0A3P3YNI4</accession>
<name>A0A3P3YNI4_PLABS</name>
<dbReference type="GO" id="GO:0005737">
    <property type="term" value="C:cytoplasm"/>
    <property type="evidence" value="ECO:0007669"/>
    <property type="project" value="UniProtKB-SubCell"/>
</dbReference>
<dbReference type="EMBL" id="OVEO01000018">
    <property type="protein sequence ID" value="SPR01664.1"/>
    <property type="molecule type" value="Genomic_DNA"/>
</dbReference>
<feature type="region of interest" description="Disordered" evidence="9">
    <location>
        <begin position="425"/>
        <end position="449"/>
    </location>
</feature>
<dbReference type="InterPro" id="IPR027417">
    <property type="entry name" value="P-loop_NTPase"/>
</dbReference>
<feature type="coiled-coil region" evidence="8">
    <location>
        <begin position="481"/>
        <end position="508"/>
    </location>
</feature>
<dbReference type="SUPFAM" id="SSF52540">
    <property type="entry name" value="P-loop containing nucleoside triphosphate hydrolases"/>
    <property type="match status" value="1"/>
</dbReference>
<keyword evidence="2" id="KW-0963">Cytoplasm</keyword>
<gene>
    <name evidence="11" type="ORF">PLBR_LOCUS8879</name>
</gene>
<proteinExistence type="inferred from homology"/>
<dbReference type="GO" id="GO:0007018">
    <property type="term" value="P:microtubule-based movement"/>
    <property type="evidence" value="ECO:0007669"/>
    <property type="project" value="InterPro"/>
</dbReference>
<keyword evidence="7" id="KW-0493">Microtubule</keyword>
<dbReference type="GO" id="GO:0051231">
    <property type="term" value="P:spindle elongation"/>
    <property type="evidence" value="ECO:0007669"/>
    <property type="project" value="TreeGrafter"/>
</dbReference>
<dbReference type="SMART" id="SM00129">
    <property type="entry name" value="KISc"/>
    <property type="match status" value="1"/>
</dbReference>
<comment type="similarity">
    <text evidence="6 7">Belongs to the TRAFAC class myosin-kinesin ATPase superfamily. Kinesin family.</text>
</comment>
<evidence type="ECO:0000256" key="7">
    <source>
        <dbReference type="RuleBase" id="RU000394"/>
    </source>
</evidence>
<evidence type="ECO:0000256" key="4">
    <source>
        <dbReference type="ARBA" id="ARBA00022840"/>
    </source>
</evidence>
<evidence type="ECO:0000256" key="8">
    <source>
        <dbReference type="SAM" id="Coils"/>
    </source>
</evidence>
<evidence type="ECO:0000313" key="12">
    <source>
        <dbReference type="Proteomes" id="UP000290189"/>
    </source>
</evidence>
<keyword evidence="5 8" id="KW-0175">Coiled coil</keyword>
<feature type="domain" description="Kinesin motor" evidence="10">
    <location>
        <begin position="3"/>
        <end position="367"/>
    </location>
</feature>
<dbReference type="GO" id="GO:0007052">
    <property type="term" value="P:mitotic spindle organization"/>
    <property type="evidence" value="ECO:0007669"/>
    <property type="project" value="TreeGrafter"/>
</dbReference>
<organism evidence="11 12">
    <name type="scientific">Plasmodiophora brassicae</name>
    <name type="common">Clubroot disease agent</name>
    <dbReference type="NCBI Taxonomy" id="37360"/>
    <lineage>
        <taxon>Eukaryota</taxon>
        <taxon>Sar</taxon>
        <taxon>Rhizaria</taxon>
        <taxon>Endomyxa</taxon>
        <taxon>Phytomyxea</taxon>
        <taxon>Plasmodiophorida</taxon>
        <taxon>Plasmodiophoridae</taxon>
        <taxon>Plasmodiophora</taxon>
    </lineage>
</organism>
<evidence type="ECO:0000256" key="9">
    <source>
        <dbReference type="SAM" id="MobiDB-lite"/>
    </source>
</evidence>
<geneLocation type="mitochondrion" evidence="11"/>
<dbReference type="CDD" id="cd00106">
    <property type="entry name" value="KISc"/>
    <property type="match status" value="1"/>
</dbReference>
<dbReference type="GO" id="GO:0005874">
    <property type="term" value="C:microtubule"/>
    <property type="evidence" value="ECO:0007669"/>
    <property type="project" value="UniProtKB-KW"/>
</dbReference>
<dbReference type="PANTHER" id="PTHR47969:SF15">
    <property type="entry name" value="CHROMOSOME-ASSOCIATED KINESIN KIF4A-RELATED"/>
    <property type="match status" value="1"/>
</dbReference>
<dbReference type="PROSITE" id="PS50067">
    <property type="entry name" value="KINESIN_MOTOR_2"/>
    <property type="match status" value="1"/>
</dbReference>
<dbReference type="InterPro" id="IPR036961">
    <property type="entry name" value="Kinesin_motor_dom_sf"/>
</dbReference>
<feature type="binding site" evidence="6">
    <location>
        <begin position="92"/>
        <end position="99"/>
    </location>
    <ligand>
        <name>ATP</name>
        <dbReference type="ChEBI" id="CHEBI:30616"/>
    </ligand>
</feature>
<dbReference type="GO" id="GO:0005524">
    <property type="term" value="F:ATP binding"/>
    <property type="evidence" value="ECO:0007669"/>
    <property type="project" value="UniProtKB-UniRule"/>
</dbReference>
<evidence type="ECO:0000256" key="1">
    <source>
        <dbReference type="ARBA" id="ARBA00004496"/>
    </source>
</evidence>
<keyword evidence="3 6" id="KW-0547">Nucleotide-binding</keyword>
<reference evidence="11 12" key="1">
    <citation type="submission" date="2018-03" db="EMBL/GenBank/DDBJ databases">
        <authorList>
            <person name="Fogelqvist J."/>
        </authorList>
    </citation>
    <scope>NUCLEOTIDE SEQUENCE [LARGE SCALE GENOMIC DNA]</scope>
</reference>
<evidence type="ECO:0000256" key="3">
    <source>
        <dbReference type="ARBA" id="ARBA00022741"/>
    </source>
</evidence>
<dbReference type="PRINTS" id="PR00380">
    <property type="entry name" value="KINESINHEAVY"/>
</dbReference>
<keyword evidence="11" id="KW-0496">Mitochondrion</keyword>
<keyword evidence="6 7" id="KW-0505">Motor protein</keyword>
<evidence type="ECO:0000256" key="5">
    <source>
        <dbReference type="ARBA" id="ARBA00023054"/>
    </source>
</evidence>
<dbReference type="Pfam" id="PF00225">
    <property type="entry name" value="Kinesin"/>
    <property type="match status" value="1"/>
</dbReference>
<dbReference type="InterPro" id="IPR001752">
    <property type="entry name" value="Kinesin_motor_dom"/>
</dbReference>
<dbReference type="GO" id="GO:0008017">
    <property type="term" value="F:microtubule binding"/>
    <property type="evidence" value="ECO:0007669"/>
    <property type="project" value="InterPro"/>
</dbReference>